<dbReference type="SUPFAM" id="SSF46689">
    <property type="entry name" value="Homeodomain-like"/>
    <property type="match status" value="1"/>
</dbReference>
<dbReference type="Pfam" id="PF00046">
    <property type="entry name" value="Homeodomain"/>
    <property type="match status" value="1"/>
</dbReference>
<dbReference type="CDD" id="cd00086">
    <property type="entry name" value="homeodomain"/>
    <property type="match status" value="1"/>
</dbReference>
<comment type="caution">
    <text evidence="9">The sequence shown here is derived from an EMBL/GenBank/DDBJ whole genome shotgun (WGS) entry which is preliminary data.</text>
</comment>
<dbReference type="GO" id="GO:0003677">
    <property type="term" value="F:DNA binding"/>
    <property type="evidence" value="ECO:0007669"/>
    <property type="project" value="UniProtKB-UniRule"/>
</dbReference>
<dbReference type="PROSITE" id="PS50071">
    <property type="entry name" value="HOMEOBOX_2"/>
    <property type="match status" value="1"/>
</dbReference>
<dbReference type="AlphaFoldDB" id="A0A7I8X9C9"/>
<comment type="subcellular location">
    <subcellularLocation>
        <location evidence="1 5 6">Nucleus</location>
    </subcellularLocation>
</comment>
<evidence type="ECO:0000256" key="6">
    <source>
        <dbReference type="RuleBase" id="RU000682"/>
    </source>
</evidence>
<proteinExistence type="predicted"/>
<dbReference type="EMBL" id="CAJFCV020000004">
    <property type="protein sequence ID" value="CAG9118793.1"/>
    <property type="molecule type" value="Genomic_DNA"/>
</dbReference>
<evidence type="ECO:0000256" key="3">
    <source>
        <dbReference type="ARBA" id="ARBA00023155"/>
    </source>
</evidence>
<dbReference type="GO" id="GO:0005634">
    <property type="term" value="C:nucleus"/>
    <property type="evidence" value="ECO:0007669"/>
    <property type="project" value="UniProtKB-SubCell"/>
</dbReference>
<dbReference type="InterPro" id="IPR050848">
    <property type="entry name" value="Homeobox_TF"/>
</dbReference>
<dbReference type="InterPro" id="IPR001356">
    <property type="entry name" value="HD"/>
</dbReference>
<keyword evidence="4 5" id="KW-0539">Nucleus</keyword>
<reference evidence="9" key="1">
    <citation type="submission" date="2020-09" db="EMBL/GenBank/DDBJ databases">
        <authorList>
            <person name="Kikuchi T."/>
        </authorList>
    </citation>
    <scope>NUCLEOTIDE SEQUENCE</scope>
    <source>
        <strain evidence="9">Ka4C1</strain>
    </source>
</reference>
<dbReference type="Gene3D" id="1.10.10.60">
    <property type="entry name" value="Homeodomain-like"/>
    <property type="match status" value="1"/>
</dbReference>
<dbReference type="PANTHER" id="PTHR24333">
    <property type="entry name" value="HOMEO BOX HB9 LIKE A-RELATED"/>
    <property type="match status" value="1"/>
</dbReference>
<evidence type="ECO:0000313" key="10">
    <source>
        <dbReference type="Proteomes" id="UP000659654"/>
    </source>
</evidence>
<dbReference type="EMBL" id="CAJFDI010000004">
    <property type="protein sequence ID" value="CAD5228261.1"/>
    <property type="molecule type" value="Genomic_DNA"/>
</dbReference>
<keyword evidence="10" id="KW-1185">Reference proteome</keyword>
<gene>
    <name evidence="9" type="ORF">BXYJ_LOCUS10356</name>
</gene>
<sequence length="183" mass="21177">MFRPQKVAQRQEKKEKKELKNMAFNISTILEKTQEEKATEKDNCDDASPPPISPNPLLPPITNASALLAIANDVKSPSLAELHSLFGLKAQKHDYKRCARASTNRKPRQVYSTTQLHRLETEFQNDKYLSVETRRRLSMELSLTEAQVKTWFQNRRTKWKKDMTVAVKQCLKMQFLAGMNLEK</sequence>
<dbReference type="Proteomes" id="UP000659654">
    <property type="component" value="Unassembled WGS sequence"/>
</dbReference>
<evidence type="ECO:0000256" key="5">
    <source>
        <dbReference type="PROSITE-ProRule" id="PRU00108"/>
    </source>
</evidence>
<name>A0A7I8X9C9_BURXY</name>
<dbReference type="GO" id="GO:0000981">
    <property type="term" value="F:DNA-binding transcription factor activity, RNA polymerase II-specific"/>
    <property type="evidence" value="ECO:0007669"/>
    <property type="project" value="InterPro"/>
</dbReference>
<feature type="region of interest" description="Disordered" evidence="7">
    <location>
        <begin position="30"/>
        <end position="55"/>
    </location>
</feature>
<evidence type="ECO:0000256" key="2">
    <source>
        <dbReference type="ARBA" id="ARBA00023125"/>
    </source>
</evidence>
<keyword evidence="3 5" id="KW-0371">Homeobox</keyword>
<evidence type="ECO:0000313" key="9">
    <source>
        <dbReference type="EMBL" id="CAD5228261.1"/>
    </source>
</evidence>
<accession>A0A7I8X9C9</accession>
<evidence type="ECO:0000259" key="8">
    <source>
        <dbReference type="PROSITE" id="PS50071"/>
    </source>
</evidence>
<dbReference type="Proteomes" id="UP000582659">
    <property type="component" value="Unassembled WGS sequence"/>
</dbReference>
<dbReference type="InterPro" id="IPR009057">
    <property type="entry name" value="Homeodomain-like_sf"/>
</dbReference>
<feature type="domain" description="Homeobox" evidence="8">
    <location>
        <begin position="102"/>
        <end position="162"/>
    </location>
</feature>
<dbReference type="InterPro" id="IPR020479">
    <property type="entry name" value="HD_metazoa"/>
</dbReference>
<dbReference type="PRINTS" id="PR00024">
    <property type="entry name" value="HOMEOBOX"/>
</dbReference>
<feature type="region of interest" description="Disordered" evidence="7">
    <location>
        <begin position="1"/>
        <end position="20"/>
    </location>
</feature>
<feature type="DNA-binding region" description="Homeobox" evidence="5">
    <location>
        <begin position="104"/>
        <end position="163"/>
    </location>
</feature>
<evidence type="ECO:0000256" key="1">
    <source>
        <dbReference type="ARBA" id="ARBA00004123"/>
    </source>
</evidence>
<dbReference type="SMR" id="A0A7I8X9C9"/>
<feature type="compositionally biased region" description="Basic and acidic residues" evidence="7">
    <location>
        <begin position="32"/>
        <end position="44"/>
    </location>
</feature>
<organism evidence="9 10">
    <name type="scientific">Bursaphelenchus xylophilus</name>
    <name type="common">Pinewood nematode worm</name>
    <name type="synonym">Aphelenchoides xylophilus</name>
    <dbReference type="NCBI Taxonomy" id="6326"/>
    <lineage>
        <taxon>Eukaryota</taxon>
        <taxon>Metazoa</taxon>
        <taxon>Ecdysozoa</taxon>
        <taxon>Nematoda</taxon>
        <taxon>Chromadorea</taxon>
        <taxon>Rhabditida</taxon>
        <taxon>Tylenchina</taxon>
        <taxon>Tylenchomorpha</taxon>
        <taxon>Aphelenchoidea</taxon>
        <taxon>Aphelenchoididae</taxon>
        <taxon>Bursaphelenchus</taxon>
    </lineage>
</organism>
<dbReference type="SMART" id="SM00389">
    <property type="entry name" value="HOX"/>
    <property type="match status" value="1"/>
</dbReference>
<dbReference type="PANTHER" id="PTHR24333:SF9">
    <property type="entry name" value="HOMEOBOX DOMAIN-CONTAINING PROTEIN"/>
    <property type="match status" value="1"/>
</dbReference>
<feature type="compositionally biased region" description="Basic and acidic residues" evidence="7">
    <location>
        <begin position="9"/>
        <end position="20"/>
    </location>
</feature>
<evidence type="ECO:0000256" key="4">
    <source>
        <dbReference type="ARBA" id="ARBA00023242"/>
    </source>
</evidence>
<dbReference type="PROSITE" id="PS00027">
    <property type="entry name" value="HOMEOBOX_1"/>
    <property type="match status" value="1"/>
</dbReference>
<protein>
    <submittedName>
        <fullName evidence="9">(pine wood nematode) hypothetical protein</fullName>
    </submittedName>
</protein>
<dbReference type="InterPro" id="IPR017970">
    <property type="entry name" value="Homeobox_CS"/>
</dbReference>
<keyword evidence="2 5" id="KW-0238">DNA-binding</keyword>
<dbReference type="OrthoDB" id="6159439at2759"/>
<evidence type="ECO:0000256" key="7">
    <source>
        <dbReference type="SAM" id="MobiDB-lite"/>
    </source>
</evidence>